<dbReference type="Proteomes" id="UP001302745">
    <property type="component" value="Unassembled WGS sequence"/>
</dbReference>
<feature type="region of interest" description="Disordered" evidence="2">
    <location>
        <begin position="232"/>
        <end position="251"/>
    </location>
</feature>
<evidence type="ECO:0000313" key="4">
    <source>
        <dbReference type="Proteomes" id="UP001302745"/>
    </source>
</evidence>
<dbReference type="PANTHER" id="PTHR28298">
    <property type="entry name" value="EISOSOME PROTEIN 1"/>
    <property type="match status" value="1"/>
</dbReference>
<organism evidence="3 4">
    <name type="scientific">Chaetomidium leptoderma</name>
    <dbReference type="NCBI Taxonomy" id="669021"/>
    <lineage>
        <taxon>Eukaryota</taxon>
        <taxon>Fungi</taxon>
        <taxon>Dikarya</taxon>
        <taxon>Ascomycota</taxon>
        <taxon>Pezizomycotina</taxon>
        <taxon>Sordariomycetes</taxon>
        <taxon>Sordariomycetidae</taxon>
        <taxon>Sordariales</taxon>
        <taxon>Chaetomiaceae</taxon>
        <taxon>Chaetomidium</taxon>
    </lineage>
</organism>
<feature type="coiled-coil region" evidence="1">
    <location>
        <begin position="328"/>
        <end position="378"/>
    </location>
</feature>
<comment type="caution">
    <text evidence="3">The sequence shown here is derived from an EMBL/GenBank/DDBJ whole genome shotgun (WGS) entry which is preliminary data.</text>
</comment>
<feature type="region of interest" description="Disordered" evidence="2">
    <location>
        <begin position="1"/>
        <end position="158"/>
    </location>
</feature>
<reference evidence="3" key="1">
    <citation type="journal article" date="2023" name="Mol. Phylogenet. Evol.">
        <title>Genome-scale phylogeny and comparative genomics of the fungal order Sordariales.</title>
        <authorList>
            <person name="Hensen N."/>
            <person name="Bonometti L."/>
            <person name="Westerberg I."/>
            <person name="Brannstrom I.O."/>
            <person name="Guillou S."/>
            <person name="Cros-Aarteil S."/>
            <person name="Calhoun S."/>
            <person name="Haridas S."/>
            <person name="Kuo A."/>
            <person name="Mondo S."/>
            <person name="Pangilinan J."/>
            <person name="Riley R."/>
            <person name="LaButti K."/>
            <person name="Andreopoulos B."/>
            <person name="Lipzen A."/>
            <person name="Chen C."/>
            <person name="Yan M."/>
            <person name="Daum C."/>
            <person name="Ng V."/>
            <person name="Clum A."/>
            <person name="Steindorff A."/>
            <person name="Ohm R.A."/>
            <person name="Martin F."/>
            <person name="Silar P."/>
            <person name="Natvig D.O."/>
            <person name="Lalanne C."/>
            <person name="Gautier V."/>
            <person name="Ament-Velasquez S.L."/>
            <person name="Kruys A."/>
            <person name="Hutchinson M.I."/>
            <person name="Powell A.J."/>
            <person name="Barry K."/>
            <person name="Miller A.N."/>
            <person name="Grigoriev I.V."/>
            <person name="Debuchy R."/>
            <person name="Gladieux P."/>
            <person name="Hiltunen Thoren M."/>
            <person name="Johannesson H."/>
        </authorList>
    </citation>
    <scope>NUCLEOTIDE SEQUENCE</scope>
    <source>
        <strain evidence="3">CBS 538.74</strain>
    </source>
</reference>
<feature type="compositionally biased region" description="Low complexity" evidence="2">
    <location>
        <begin position="741"/>
        <end position="759"/>
    </location>
</feature>
<name>A0AAN6VS54_9PEZI</name>
<feature type="compositionally biased region" description="Low complexity" evidence="2">
    <location>
        <begin position="149"/>
        <end position="158"/>
    </location>
</feature>
<dbReference type="PANTHER" id="PTHR28298:SF1">
    <property type="entry name" value="EISOSOME PROTEIN 1"/>
    <property type="match status" value="1"/>
</dbReference>
<dbReference type="GO" id="GO:0070941">
    <property type="term" value="P:eisosome assembly"/>
    <property type="evidence" value="ECO:0007669"/>
    <property type="project" value="TreeGrafter"/>
</dbReference>
<evidence type="ECO:0000256" key="2">
    <source>
        <dbReference type="SAM" id="MobiDB-lite"/>
    </source>
</evidence>
<feature type="compositionally biased region" description="Polar residues" evidence="2">
    <location>
        <begin position="713"/>
        <end position="733"/>
    </location>
</feature>
<proteinExistence type="predicted"/>
<evidence type="ECO:0008006" key="5">
    <source>
        <dbReference type="Google" id="ProtNLM"/>
    </source>
</evidence>
<feature type="region of interest" description="Disordered" evidence="2">
    <location>
        <begin position="440"/>
        <end position="827"/>
    </location>
</feature>
<feature type="compositionally biased region" description="Low complexity" evidence="2">
    <location>
        <begin position="43"/>
        <end position="54"/>
    </location>
</feature>
<gene>
    <name evidence="3" type="ORF">C8A00DRAFT_31683</name>
</gene>
<dbReference type="AlphaFoldDB" id="A0AAN6VS54"/>
<feature type="compositionally biased region" description="Polar residues" evidence="2">
    <location>
        <begin position="532"/>
        <end position="554"/>
    </location>
</feature>
<feature type="compositionally biased region" description="Basic and acidic residues" evidence="2">
    <location>
        <begin position="816"/>
        <end position="827"/>
    </location>
</feature>
<protein>
    <recommendedName>
        <fullName evidence="5">Eisosome protein 1 protein</fullName>
    </recommendedName>
</protein>
<accession>A0AAN6VS54</accession>
<keyword evidence="4" id="KW-1185">Reference proteome</keyword>
<feature type="compositionally biased region" description="Polar residues" evidence="2">
    <location>
        <begin position="90"/>
        <end position="103"/>
    </location>
</feature>
<feature type="compositionally biased region" description="Basic and acidic residues" evidence="2">
    <location>
        <begin position="442"/>
        <end position="527"/>
    </location>
</feature>
<sequence length="827" mass="89195">MTGHSGPLRYANAEDLPSYPSPGLKPGDAAASAAATLGWANTPASPMSAAAAPRSPREHQLGTPRSQDALLAAGWAQRSQKQPPSPPSLWVSTAANLAFSASKTPPPTTERPGLSSQNSMHAAKGAMAGARPRAKSSPQTRTDRNPDHSAGGAALSAATIAHRPSVRANTISAGEAGAVPFTTMDRRMFTSNPPVKLETDEKNRAYVLHASAIAMAKKMYEQQQKIIDNSARAHARSSSFPGGETASLASSRTEEQAPLVYNSLQEAAYRLAQERLGKLQEEHDKQRGLQEYYGSGTPQRTRIGTIKGKLTRRRSSSDGDLLEDKQRSEQIRKQMSLLNNKLSEVDEDKRSRDREALLAAAQRNVKAQLQEMDEKVQSETGRVPQITMDDWGRKALVAAQARYGAVGNDSAGKVDIGGGKLMDRSEVEKIAAKNVQPLLDEINDRVEKERERQEEEKLEEERQKEKVERDRMRDMEVQEIHKKLKDQQKEDERARKAEIKQEEKIRKAEAKAFKAEQKHATKEDKQDILPPTRSQTTGATNPNQSSPETENKPSSAVGRVRALSINFAKRPQRQKGKGSADKPPSPDDSNSTSPTRKVRAWLLSRFPRPRTKSASVAAVEEQDSSSDTKKGFIGGAALARRQGTDVSEVQEPDKGKAKEQGLIPTNEIMRPNSSMRDVAMAGRSIIPEPKGGDEPGESSTTAAAATATAAVISHTTPFTQRPISQVSQASIPASGSDRPVSSLSGLSSSGISRSSSSGRSSDDRFVEARSEPETSGSVVAPSSGGGGATLTLTPPPPPPSSSSRRVGMAMAGRVSPFRESRFSEILE</sequence>
<evidence type="ECO:0000256" key="1">
    <source>
        <dbReference type="SAM" id="Coils"/>
    </source>
</evidence>
<dbReference type="InterPro" id="IPR024527">
    <property type="entry name" value="Eisosome1"/>
</dbReference>
<feature type="compositionally biased region" description="Low complexity" evidence="2">
    <location>
        <begin position="700"/>
        <end position="710"/>
    </location>
</feature>
<feature type="compositionally biased region" description="Basic and acidic residues" evidence="2">
    <location>
        <begin position="760"/>
        <end position="772"/>
    </location>
</feature>
<dbReference type="EMBL" id="MU856887">
    <property type="protein sequence ID" value="KAK4155445.1"/>
    <property type="molecule type" value="Genomic_DNA"/>
</dbReference>
<reference evidence="3" key="2">
    <citation type="submission" date="2023-05" db="EMBL/GenBank/DDBJ databases">
        <authorList>
            <consortium name="Lawrence Berkeley National Laboratory"/>
            <person name="Steindorff A."/>
            <person name="Hensen N."/>
            <person name="Bonometti L."/>
            <person name="Westerberg I."/>
            <person name="Brannstrom I.O."/>
            <person name="Guillou S."/>
            <person name="Cros-Aarteil S."/>
            <person name="Calhoun S."/>
            <person name="Haridas S."/>
            <person name="Kuo A."/>
            <person name="Mondo S."/>
            <person name="Pangilinan J."/>
            <person name="Riley R."/>
            <person name="Labutti K."/>
            <person name="Andreopoulos B."/>
            <person name="Lipzen A."/>
            <person name="Chen C."/>
            <person name="Yanf M."/>
            <person name="Daum C."/>
            <person name="Ng V."/>
            <person name="Clum A."/>
            <person name="Ohm R."/>
            <person name="Martin F."/>
            <person name="Silar P."/>
            <person name="Natvig D."/>
            <person name="Lalanne C."/>
            <person name="Gautier V."/>
            <person name="Ament-Velasquez S.L."/>
            <person name="Kruys A."/>
            <person name="Hutchinson M.I."/>
            <person name="Powell A.J."/>
            <person name="Barry K."/>
            <person name="Miller A.N."/>
            <person name="Grigoriev I.V."/>
            <person name="Debuchy R."/>
            <person name="Gladieux P."/>
            <person name="Thoren M.H."/>
            <person name="Johannesson H."/>
        </authorList>
    </citation>
    <scope>NUCLEOTIDE SEQUENCE</scope>
    <source>
        <strain evidence="3">CBS 538.74</strain>
    </source>
</reference>
<evidence type="ECO:0000313" key="3">
    <source>
        <dbReference type="EMBL" id="KAK4155445.1"/>
    </source>
</evidence>
<keyword evidence="1" id="KW-0175">Coiled coil</keyword>
<feature type="region of interest" description="Disordered" evidence="2">
    <location>
        <begin position="281"/>
        <end position="328"/>
    </location>
</feature>
<dbReference type="Pfam" id="PF12757">
    <property type="entry name" value="Eisosome1"/>
    <property type="match status" value="1"/>
</dbReference>